<comment type="caution">
    <text evidence="3">The sequence shown here is derived from an EMBL/GenBank/DDBJ whole genome shotgun (WGS) entry which is preliminary data.</text>
</comment>
<dbReference type="GO" id="GO:0005634">
    <property type="term" value="C:nucleus"/>
    <property type="evidence" value="ECO:0007669"/>
    <property type="project" value="TreeGrafter"/>
</dbReference>
<dbReference type="PANTHER" id="PTHR48070">
    <property type="entry name" value="ESTERASE OVCA2"/>
    <property type="match status" value="1"/>
</dbReference>
<dbReference type="SUPFAM" id="SSF53474">
    <property type="entry name" value="alpha/beta-Hydrolases"/>
    <property type="match status" value="1"/>
</dbReference>
<reference evidence="3 4" key="1">
    <citation type="submission" date="2023-08" db="EMBL/GenBank/DDBJ databases">
        <title>Black Yeasts Isolated from many extreme environments.</title>
        <authorList>
            <person name="Coleine C."/>
            <person name="Stajich J.E."/>
            <person name="Selbmann L."/>
        </authorList>
    </citation>
    <scope>NUCLEOTIDE SEQUENCE [LARGE SCALE GENOMIC DNA]</scope>
    <source>
        <strain evidence="3 4">CCFEE 5792</strain>
    </source>
</reference>
<dbReference type="InterPro" id="IPR005645">
    <property type="entry name" value="FSH-like_dom"/>
</dbReference>
<sequence length="273" mass="29866">MPAARESSSSLKILMLHGYTQNGPLFHAKTRAMEKNLNKIFPGISLNYPTAPLQLKPRDVPGYQPSTDGDPDSLEAYGWWRRSDTSDPPDYYGLDQGLASVAKILESEGPFDGIIGFSQGAALAAMVASLLEGSLREEAFSKAQEKSKFAIDYPPAFANLEHPPLKFCAAYCGFRAPGERYTAFYEGPHIQTPMCHFIGSLDTVVEESRTQALIDAAGGAEKTQVVVHPGGHFVPNGKQYLDTIAAFIKQTTTSNKVETGREEERVEDMDVPF</sequence>
<protein>
    <recommendedName>
        <fullName evidence="2">Serine hydrolase domain-containing protein</fullName>
    </recommendedName>
</protein>
<name>A0AAV9NG94_9EURO</name>
<feature type="domain" description="Serine hydrolase" evidence="2">
    <location>
        <begin position="9"/>
        <end position="243"/>
    </location>
</feature>
<dbReference type="GO" id="GO:0005737">
    <property type="term" value="C:cytoplasm"/>
    <property type="evidence" value="ECO:0007669"/>
    <property type="project" value="TreeGrafter"/>
</dbReference>
<dbReference type="InterPro" id="IPR050593">
    <property type="entry name" value="LovG"/>
</dbReference>
<dbReference type="AlphaFoldDB" id="A0AAV9NG94"/>
<keyword evidence="4" id="KW-1185">Reference proteome</keyword>
<evidence type="ECO:0000313" key="4">
    <source>
        <dbReference type="Proteomes" id="UP001358417"/>
    </source>
</evidence>
<dbReference type="InterPro" id="IPR029058">
    <property type="entry name" value="AB_hydrolase_fold"/>
</dbReference>
<dbReference type="GO" id="GO:0019748">
    <property type="term" value="P:secondary metabolic process"/>
    <property type="evidence" value="ECO:0007669"/>
    <property type="project" value="TreeGrafter"/>
</dbReference>
<gene>
    <name evidence="3" type="ORF">LTR84_001525</name>
</gene>
<dbReference type="PANTHER" id="PTHR48070:SF6">
    <property type="entry name" value="ESTERASE OVCA2"/>
    <property type="match status" value="1"/>
</dbReference>
<evidence type="ECO:0000313" key="3">
    <source>
        <dbReference type="EMBL" id="KAK5054634.1"/>
    </source>
</evidence>
<organism evidence="3 4">
    <name type="scientific">Exophiala bonariae</name>
    <dbReference type="NCBI Taxonomy" id="1690606"/>
    <lineage>
        <taxon>Eukaryota</taxon>
        <taxon>Fungi</taxon>
        <taxon>Dikarya</taxon>
        <taxon>Ascomycota</taxon>
        <taxon>Pezizomycotina</taxon>
        <taxon>Eurotiomycetes</taxon>
        <taxon>Chaetothyriomycetidae</taxon>
        <taxon>Chaetothyriales</taxon>
        <taxon>Herpotrichiellaceae</taxon>
        <taxon>Exophiala</taxon>
    </lineage>
</organism>
<dbReference type="Pfam" id="PF03959">
    <property type="entry name" value="FSH1"/>
    <property type="match status" value="1"/>
</dbReference>
<keyword evidence="1" id="KW-0378">Hydrolase</keyword>
<dbReference type="GeneID" id="89969745"/>
<accession>A0AAV9NG94</accession>
<dbReference type="RefSeq" id="XP_064707407.1">
    <property type="nucleotide sequence ID" value="XM_064845149.1"/>
</dbReference>
<dbReference type="Gene3D" id="3.40.50.1820">
    <property type="entry name" value="alpha/beta hydrolase"/>
    <property type="match status" value="1"/>
</dbReference>
<proteinExistence type="predicted"/>
<dbReference type="Proteomes" id="UP001358417">
    <property type="component" value="Unassembled WGS sequence"/>
</dbReference>
<dbReference type="EMBL" id="JAVRRD010000010">
    <property type="protein sequence ID" value="KAK5054634.1"/>
    <property type="molecule type" value="Genomic_DNA"/>
</dbReference>
<evidence type="ECO:0000259" key="2">
    <source>
        <dbReference type="Pfam" id="PF03959"/>
    </source>
</evidence>
<dbReference type="GO" id="GO:0016787">
    <property type="term" value="F:hydrolase activity"/>
    <property type="evidence" value="ECO:0007669"/>
    <property type="project" value="UniProtKB-KW"/>
</dbReference>
<evidence type="ECO:0000256" key="1">
    <source>
        <dbReference type="ARBA" id="ARBA00022801"/>
    </source>
</evidence>